<evidence type="ECO:0000256" key="6">
    <source>
        <dbReference type="ARBA" id="ARBA00022989"/>
    </source>
</evidence>
<evidence type="ECO:0000256" key="10">
    <source>
        <dbReference type="RuleBase" id="RU351113"/>
    </source>
</evidence>
<evidence type="ECO:0000256" key="4">
    <source>
        <dbReference type="ARBA" id="ARBA00022692"/>
    </source>
</evidence>
<dbReference type="Pfam" id="PF02949">
    <property type="entry name" value="7tm_6"/>
    <property type="match status" value="1"/>
</dbReference>
<feature type="transmembrane region" description="Helical" evidence="10">
    <location>
        <begin position="38"/>
        <end position="56"/>
    </location>
</feature>
<feature type="transmembrane region" description="Helical" evidence="10">
    <location>
        <begin position="361"/>
        <end position="385"/>
    </location>
</feature>
<evidence type="ECO:0000256" key="7">
    <source>
        <dbReference type="ARBA" id="ARBA00023136"/>
    </source>
</evidence>
<dbReference type="AlphaFoldDB" id="A0A889XL93"/>
<reference evidence="11" key="1">
    <citation type="journal article" name="PLoS ONE">
        <title>Identification of chemosensory genes from the antennal transcriptome of Semiothisa cinerearia.</title>
        <authorList>
            <person name="Liu P."/>
            <person name="Zhang X."/>
            <person name="Meng R."/>
            <person name="Liu C."/>
            <person name="Li M."/>
            <person name="Zhang T."/>
        </authorList>
    </citation>
    <scope>NUCLEOTIDE SEQUENCE</scope>
</reference>
<comment type="similarity">
    <text evidence="10">Belongs to the insect chemoreceptor superfamily. Heteromeric odorant receptor channel (TC 1.A.69) family.</text>
</comment>
<keyword evidence="9 10" id="KW-0807">Transducer</keyword>
<dbReference type="GO" id="GO:0005886">
    <property type="term" value="C:plasma membrane"/>
    <property type="evidence" value="ECO:0007669"/>
    <property type="project" value="UniProtKB-SubCell"/>
</dbReference>
<comment type="caution">
    <text evidence="10">Lacks conserved residue(s) required for the propagation of feature annotation.</text>
</comment>
<keyword evidence="5 10" id="KW-0552">Olfaction</keyword>
<protein>
    <recommendedName>
        <fullName evidence="10">Odorant receptor</fullName>
    </recommendedName>
</protein>
<gene>
    <name evidence="11" type="primary">OR19</name>
</gene>
<sequence>MGFLLKQTIGSLTVSLNVVKLFGLLVPGQLTKKQRTMFMWYQISWYIYMNGIYLIVQAGDLFLIWGDVPLMVSTSLLLFTNIALGMKIINVMLRRSAVQNIIDDGEKELANEDREEGVAIIQSCNRETSQFSNLYIFLAATTVAAWATSAESGDLPLRAWYPYDTSKSPAYELTYFYQISALSTSAAVNINLDIVATSLIAVCRCRLKLVNLSLMNLCKGPFVSTNGSHQTVEEIILERVKACVRHHQAVLSSARQIQRCFSIPVLAQFTVSMVIICVTAYQLVVELHDTPINVVRLASMSGYLLCMTLQVFLYCYQGNQLMIESTEVASAAYSCPWYLCSLRFRRALLIIMIRSKRASQLTAGGFTTLSLSCFTAIVKASYTFFTVLQRVEDRQK</sequence>
<comment type="subcellular location">
    <subcellularLocation>
        <location evidence="1 10">Cell membrane</location>
        <topology evidence="1 10">Multi-pass membrane protein</topology>
    </subcellularLocation>
</comment>
<keyword evidence="4 10" id="KW-0812">Transmembrane</keyword>
<accession>A0A889XL93</accession>
<dbReference type="GO" id="GO:0007165">
    <property type="term" value="P:signal transduction"/>
    <property type="evidence" value="ECO:0007669"/>
    <property type="project" value="UniProtKB-KW"/>
</dbReference>
<evidence type="ECO:0000256" key="1">
    <source>
        <dbReference type="ARBA" id="ARBA00004651"/>
    </source>
</evidence>
<evidence type="ECO:0000256" key="2">
    <source>
        <dbReference type="ARBA" id="ARBA00022475"/>
    </source>
</evidence>
<name>A0A889XL93_9NEOP</name>
<proteinExistence type="evidence at transcript level"/>
<organism evidence="11">
    <name type="scientific">Semiothisa cinerearia</name>
    <dbReference type="NCBI Taxonomy" id="2249628"/>
    <lineage>
        <taxon>Eukaryota</taxon>
        <taxon>Metazoa</taxon>
        <taxon>Ecdysozoa</taxon>
        <taxon>Arthropoda</taxon>
        <taxon>Hexapoda</taxon>
        <taxon>Insecta</taxon>
        <taxon>Pterygota</taxon>
        <taxon>Neoptera</taxon>
        <taxon>Endopterygota</taxon>
        <taxon>Lepidoptera</taxon>
        <taxon>Glossata</taxon>
        <taxon>Ditrysia</taxon>
        <taxon>Geometroidea</taxon>
        <taxon>Geometridae</taxon>
        <taxon>Ennominae</taxon>
        <taxon>Semiothisa</taxon>
    </lineage>
</organism>
<dbReference type="InterPro" id="IPR004117">
    <property type="entry name" value="7tm6_olfct_rcpt"/>
</dbReference>
<feature type="transmembrane region" description="Helical" evidence="10">
    <location>
        <begin position="297"/>
        <end position="316"/>
    </location>
</feature>
<evidence type="ECO:0000313" key="11">
    <source>
        <dbReference type="EMBL" id="QRF70982.1"/>
    </source>
</evidence>
<keyword evidence="8 10" id="KW-0675">Receptor</keyword>
<feature type="transmembrane region" description="Helical" evidence="10">
    <location>
        <begin position="62"/>
        <end position="84"/>
    </location>
</feature>
<evidence type="ECO:0000256" key="3">
    <source>
        <dbReference type="ARBA" id="ARBA00022606"/>
    </source>
</evidence>
<evidence type="ECO:0000256" key="5">
    <source>
        <dbReference type="ARBA" id="ARBA00022725"/>
    </source>
</evidence>
<dbReference type="GO" id="GO:0005549">
    <property type="term" value="F:odorant binding"/>
    <property type="evidence" value="ECO:0007669"/>
    <property type="project" value="InterPro"/>
</dbReference>
<dbReference type="PANTHER" id="PTHR21137">
    <property type="entry name" value="ODORANT RECEPTOR"/>
    <property type="match status" value="1"/>
</dbReference>
<dbReference type="PANTHER" id="PTHR21137:SF35">
    <property type="entry name" value="ODORANT RECEPTOR 19A-RELATED"/>
    <property type="match status" value="1"/>
</dbReference>
<keyword evidence="7 10" id="KW-0472">Membrane</keyword>
<keyword evidence="3 10" id="KW-0716">Sensory transduction</keyword>
<evidence type="ECO:0000256" key="9">
    <source>
        <dbReference type="ARBA" id="ARBA00023224"/>
    </source>
</evidence>
<keyword evidence="6 10" id="KW-1133">Transmembrane helix</keyword>
<evidence type="ECO:0000256" key="8">
    <source>
        <dbReference type="ARBA" id="ARBA00023170"/>
    </source>
</evidence>
<dbReference type="GO" id="GO:0004984">
    <property type="term" value="F:olfactory receptor activity"/>
    <property type="evidence" value="ECO:0007669"/>
    <property type="project" value="InterPro"/>
</dbReference>
<feature type="transmembrane region" description="Helical" evidence="10">
    <location>
        <begin position="265"/>
        <end position="285"/>
    </location>
</feature>
<dbReference type="EMBL" id="MT380392">
    <property type="protein sequence ID" value="QRF70982.1"/>
    <property type="molecule type" value="mRNA"/>
</dbReference>
<keyword evidence="2" id="KW-1003">Cell membrane</keyword>